<proteinExistence type="predicted"/>
<dbReference type="AlphaFoldDB" id="A0A8H7EVV3"/>
<organism evidence="2 3">
    <name type="scientific">Agaricus bisporus var. burnettii</name>
    <dbReference type="NCBI Taxonomy" id="192524"/>
    <lineage>
        <taxon>Eukaryota</taxon>
        <taxon>Fungi</taxon>
        <taxon>Dikarya</taxon>
        <taxon>Basidiomycota</taxon>
        <taxon>Agaricomycotina</taxon>
        <taxon>Agaricomycetes</taxon>
        <taxon>Agaricomycetidae</taxon>
        <taxon>Agaricales</taxon>
        <taxon>Agaricineae</taxon>
        <taxon>Agaricaceae</taxon>
        <taxon>Agaricus</taxon>
    </lineage>
</organism>
<reference evidence="2 3" key="1">
    <citation type="journal article" name="Sci. Rep.">
        <title>Telomere-to-telomere assembled and centromere annotated genomes of the two main subspecies of the button mushroom Agaricus bisporus reveal especially polymorphic chromosome ends.</title>
        <authorList>
            <person name="Sonnenberg A.S.M."/>
            <person name="Sedaghat-Telgerd N."/>
            <person name="Lavrijssen B."/>
            <person name="Ohm R.A."/>
            <person name="Hendrickx P.M."/>
            <person name="Scholtmeijer K."/>
            <person name="Baars J.J.P."/>
            <person name="van Peer A."/>
        </authorList>
    </citation>
    <scope>NUCLEOTIDE SEQUENCE [LARGE SCALE GENOMIC DNA]</scope>
    <source>
        <strain evidence="2 3">H119_p4</strain>
    </source>
</reference>
<sequence>MRFQLAVFVVSLIGAALATPVPVDNDASLARDLPKGVAWKRDLPHGRCVEAGSTTWPGLVKQTFYDSANGHFLFGKQIQVALATIKWRMTVPDYYIARILPLGPRC</sequence>
<accession>A0A8H7EVV3</accession>
<dbReference type="Proteomes" id="UP000629468">
    <property type="component" value="Unassembled WGS sequence"/>
</dbReference>
<evidence type="ECO:0000313" key="2">
    <source>
        <dbReference type="EMBL" id="KAF7760538.1"/>
    </source>
</evidence>
<feature type="signal peptide" evidence="1">
    <location>
        <begin position="1"/>
        <end position="18"/>
    </location>
</feature>
<comment type="caution">
    <text evidence="2">The sequence shown here is derived from an EMBL/GenBank/DDBJ whole genome shotgun (WGS) entry which is preliminary data.</text>
</comment>
<name>A0A8H7EVV3_AGABI</name>
<evidence type="ECO:0000256" key="1">
    <source>
        <dbReference type="SAM" id="SignalP"/>
    </source>
</evidence>
<gene>
    <name evidence="2" type="ORF">Agabi119p4_11214</name>
</gene>
<dbReference type="EMBL" id="JABXXO010000015">
    <property type="protein sequence ID" value="KAF7760538.1"/>
    <property type="molecule type" value="Genomic_DNA"/>
</dbReference>
<feature type="chain" id="PRO_5034104365" evidence="1">
    <location>
        <begin position="19"/>
        <end position="106"/>
    </location>
</feature>
<evidence type="ECO:0000313" key="3">
    <source>
        <dbReference type="Proteomes" id="UP000629468"/>
    </source>
</evidence>
<protein>
    <submittedName>
        <fullName evidence="2">Uncharacterized protein</fullName>
    </submittedName>
</protein>
<keyword evidence="1" id="KW-0732">Signal</keyword>